<proteinExistence type="predicted"/>
<accession>A0ABZ1WJ44</accession>
<keyword evidence="2" id="KW-1185">Reference proteome</keyword>
<dbReference type="Proteomes" id="UP001432014">
    <property type="component" value="Chromosome"/>
</dbReference>
<gene>
    <name evidence="1" type="ORF">OG469_38665</name>
</gene>
<protein>
    <submittedName>
        <fullName evidence="1">Uncharacterized protein</fullName>
    </submittedName>
</protein>
<sequence>MGALIGAGTDWRIAHAVHASRPTADHPSGRIVLTTRPELYAGTGVDPIDPGKIS</sequence>
<evidence type="ECO:0000313" key="1">
    <source>
        <dbReference type="EMBL" id="WUS60902.1"/>
    </source>
</evidence>
<name>A0ABZ1WJ44_9ACTN</name>
<dbReference type="EMBL" id="CP108482">
    <property type="protein sequence ID" value="WUS60902.1"/>
    <property type="molecule type" value="Genomic_DNA"/>
</dbReference>
<evidence type="ECO:0000313" key="2">
    <source>
        <dbReference type="Proteomes" id="UP001432014"/>
    </source>
</evidence>
<reference evidence="1 2" key="1">
    <citation type="submission" date="2022-10" db="EMBL/GenBank/DDBJ databases">
        <title>The complete genomes of actinobacterial strains from the NBC collection.</title>
        <authorList>
            <person name="Joergensen T.S."/>
            <person name="Alvarez Arevalo M."/>
            <person name="Sterndorff E.B."/>
            <person name="Faurdal D."/>
            <person name="Vuksanovic O."/>
            <person name="Mourched A.-S."/>
            <person name="Charusanti P."/>
            <person name="Shaw S."/>
            <person name="Blin K."/>
            <person name="Weber T."/>
        </authorList>
    </citation>
    <scope>NUCLEOTIDE SEQUENCE [LARGE SCALE GENOMIC DNA]</scope>
    <source>
        <strain evidence="1 2">NBC_01247</strain>
    </source>
</reference>
<dbReference type="RefSeq" id="WP_329611558.1">
    <property type="nucleotide sequence ID" value="NZ_CP108482.1"/>
</dbReference>
<organism evidence="1 2">
    <name type="scientific">Kitasatospora herbaricolor</name>
    <dbReference type="NCBI Taxonomy" id="68217"/>
    <lineage>
        <taxon>Bacteria</taxon>
        <taxon>Bacillati</taxon>
        <taxon>Actinomycetota</taxon>
        <taxon>Actinomycetes</taxon>
        <taxon>Kitasatosporales</taxon>
        <taxon>Streptomycetaceae</taxon>
        <taxon>Kitasatospora</taxon>
    </lineage>
</organism>